<dbReference type="AlphaFoldDB" id="A0A0L0W7B4"/>
<dbReference type="EMBL" id="LGSS01000017">
    <property type="protein sequence ID" value="KNF07438.1"/>
    <property type="molecule type" value="Genomic_DNA"/>
</dbReference>
<accession>A0A0L0W7B4</accession>
<dbReference type="SUPFAM" id="SSF53335">
    <property type="entry name" value="S-adenosyl-L-methionine-dependent methyltransferases"/>
    <property type="match status" value="1"/>
</dbReference>
<dbReference type="GO" id="GO:0008168">
    <property type="term" value="F:methyltransferase activity"/>
    <property type="evidence" value="ECO:0007669"/>
    <property type="project" value="UniProtKB-KW"/>
</dbReference>
<proteinExistence type="predicted"/>
<keyword evidence="1" id="KW-0489">Methyltransferase</keyword>
<protein>
    <submittedName>
        <fullName evidence="1">Putative rRNA methylase</fullName>
    </submittedName>
</protein>
<keyword evidence="2" id="KW-1185">Reference proteome</keyword>
<dbReference type="Proteomes" id="UP000037267">
    <property type="component" value="Unassembled WGS sequence"/>
</dbReference>
<comment type="caution">
    <text evidence="1">The sequence shown here is derived from an EMBL/GenBank/DDBJ whole genome shotgun (WGS) entry which is preliminary data.</text>
</comment>
<keyword evidence="1" id="KW-0808">Transferase</keyword>
<dbReference type="STRING" id="1503.CLPU_17c00630"/>
<dbReference type="InterPro" id="IPR010719">
    <property type="entry name" value="MnmM_MeTrfase"/>
</dbReference>
<name>A0A0L0W7B4_GOTPU</name>
<sequence length="190" mass="21568">MYKYFVNAIDIVNNIMKKRVVEGSTVVDATIGNGHDTNLLASLVGNEGKVYGFDIQEDAINSTRIKLEKNNLDNRVRLIKDSHEYIQKYINEKVDFIIFNLGYLPGGHHSITTKSDSTIKAVEKSLELLNNNGILLIVVYPGHSSGKIEKEKIDDYLKLLNQKEFTVLKFDFINQINHPPILYGIEKKSN</sequence>
<dbReference type="CDD" id="cd02440">
    <property type="entry name" value="AdoMet_MTases"/>
    <property type="match status" value="1"/>
</dbReference>
<reference evidence="2" key="1">
    <citation type="submission" date="2015-07" db="EMBL/GenBank/DDBJ databases">
        <title>Draft genome sequence of the purine-degrading Gottschalkia purinilyticum DSM 1384 (formerly Clostridium purinilyticum).</title>
        <authorList>
            <person name="Poehlein A."/>
            <person name="Schiel-Bengelsdorf B."/>
            <person name="Bengelsdorf F.R."/>
            <person name="Daniel R."/>
            <person name="Duerre P."/>
        </authorList>
    </citation>
    <scope>NUCLEOTIDE SEQUENCE [LARGE SCALE GENOMIC DNA]</scope>
    <source>
        <strain evidence="2">DSM 1384</strain>
    </source>
</reference>
<evidence type="ECO:0000313" key="2">
    <source>
        <dbReference type="Proteomes" id="UP000037267"/>
    </source>
</evidence>
<dbReference type="InterPro" id="IPR029063">
    <property type="entry name" value="SAM-dependent_MTases_sf"/>
</dbReference>
<dbReference type="GO" id="GO:0032259">
    <property type="term" value="P:methylation"/>
    <property type="evidence" value="ECO:0007669"/>
    <property type="project" value="UniProtKB-KW"/>
</dbReference>
<dbReference type="Pfam" id="PF06962">
    <property type="entry name" value="rRNA_methylase"/>
    <property type="match status" value="1"/>
</dbReference>
<gene>
    <name evidence="1" type="ORF">CLPU_17c00630</name>
</gene>
<dbReference type="Gene3D" id="3.40.50.150">
    <property type="entry name" value="Vaccinia Virus protein VP39"/>
    <property type="match status" value="1"/>
</dbReference>
<organism evidence="1 2">
    <name type="scientific">Gottschalkia purinilytica</name>
    <name type="common">Clostridium purinilyticum</name>
    <dbReference type="NCBI Taxonomy" id="1503"/>
    <lineage>
        <taxon>Bacteria</taxon>
        <taxon>Bacillati</taxon>
        <taxon>Bacillota</taxon>
        <taxon>Tissierellia</taxon>
        <taxon>Tissierellales</taxon>
        <taxon>Gottschalkiaceae</taxon>
        <taxon>Gottschalkia</taxon>
    </lineage>
</organism>
<evidence type="ECO:0000313" key="1">
    <source>
        <dbReference type="EMBL" id="KNF07438.1"/>
    </source>
</evidence>
<dbReference type="PANTHER" id="PTHR35276">
    <property type="entry name" value="S-ADENOSYL-L-METHIONINE-DEPENDENT METHYLTRANSFERASES SUPERFAMILY PROTEIN"/>
    <property type="match status" value="1"/>
</dbReference>
<dbReference type="PANTHER" id="PTHR35276:SF1">
    <property type="entry name" value="TRNA (MNM(5)S(2)U34)-METHYLTRANSFERASE, CHLOROPLASTIC"/>
    <property type="match status" value="1"/>
</dbReference>
<dbReference type="PATRIC" id="fig|1503.3.peg.742"/>